<protein>
    <submittedName>
        <fullName evidence="1">Uncharacterized protein</fullName>
    </submittedName>
</protein>
<dbReference type="Proteomes" id="UP000287651">
    <property type="component" value="Unassembled WGS sequence"/>
</dbReference>
<dbReference type="AlphaFoldDB" id="A0A426ZAG0"/>
<sequence>MYRPVQGLTAWVLVNNKSHSTSTSLSMKLSSDERAINVVIKRTPFDNYVDGDVEIEQPFHCLAIASVSTQLSSDERTIDVDAEQPSLDAIVEW</sequence>
<organism evidence="1 2">
    <name type="scientific">Ensete ventricosum</name>
    <name type="common">Abyssinian banana</name>
    <name type="synonym">Musa ensete</name>
    <dbReference type="NCBI Taxonomy" id="4639"/>
    <lineage>
        <taxon>Eukaryota</taxon>
        <taxon>Viridiplantae</taxon>
        <taxon>Streptophyta</taxon>
        <taxon>Embryophyta</taxon>
        <taxon>Tracheophyta</taxon>
        <taxon>Spermatophyta</taxon>
        <taxon>Magnoliopsida</taxon>
        <taxon>Liliopsida</taxon>
        <taxon>Zingiberales</taxon>
        <taxon>Musaceae</taxon>
        <taxon>Ensete</taxon>
    </lineage>
</organism>
<evidence type="ECO:0000313" key="1">
    <source>
        <dbReference type="EMBL" id="RRT60980.1"/>
    </source>
</evidence>
<evidence type="ECO:0000313" key="2">
    <source>
        <dbReference type="Proteomes" id="UP000287651"/>
    </source>
</evidence>
<accession>A0A426ZAG0</accession>
<gene>
    <name evidence="1" type="ORF">B296_00019260</name>
</gene>
<name>A0A426ZAG0_ENSVE</name>
<reference evidence="1 2" key="1">
    <citation type="journal article" date="2014" name="Agronomy (Basel)">
        <title>A Draft Genome Sequence for Ensete ventricosum, the Drought-Tolerant Tree Against Hunger.</title>
        <authorList>
            <person name="Harrison J."/>
            <person name="Moore K.A."/>
            <person name="Paszkiewicz K."/>
            <person name="Jones T."/>
            <person name="Grant M."/>
            <person name="Ambacheew D."/>
            <person name="Muzemil S."/>
            <person name="Studholme D.J."/>
        </authorList>
    </citation>
    <scope>NUCLEOTIDE SEQUENCE [LARGE SCALE GENOMIC DNA]</scope>
</reference>
<comment type="caution">
    <text evidence="1">The sequence shown here is derived from an EMBL/GenBank/DDBJ whole genome shotgun (WGS) entry which is preliminary data.</text>
</comment>
<proteinExistence type="predicted"/>
<dbReference type="EMBL" id="AMZH03007579">
    <property type="protein sequence ID" value="RRT60980.1"/>
    <property type="molecule type" value="Genomic_DNA"/>
</dbReference>